<feature type="domain" description="RING-type" evidence="6">
    <location>
        <begin position="5"/>
        <end position="45"/>
    </location>
</feature>
<evidence type="ECO:0000259" key="6">
    <source>
        <dbReference type="PROSITE" id="PS50089"/>
    </source>
</evidence>
<evidence type="ECO:0000313" key="7">
    <source>
        <dbReference type="EMBL" id="KAF1797338.1"/>
    </source>
</evidence>
<dbReference type="Gene3D" id="3.30.40.10">
    <property type="entry name" value="Zinc/RING finger domain, C3HC4 (zinc finger)"/>
    <property type="match status" value="1"/>
</dbReference>
<protein>
    <recommendedName>
        <fullName evidence="6">RING-type domain-containing protein</fullName>
    </recommendedName>
</protein>
<gene>
    <name evidence="7" type="ORF">FB192DRAFT_1462217</name>
</gene>
<comment type="caution">
    <text evidence="7">The sequence shown here is derived from an EMBL/GenBank/DDBJ whole genome shotgun (WGS) entry which is preliminary data.</text>
</comment>
<accession>A0A8H4B900</accession>
<reference evidence="7 8" key="1">
    <citation type="submission" date="2019-09" db="EMBL/GenBank/DDBJ databases">
        <authorList>
            <consortium name="DOE Joint Genome Institute"/>
            <person name="Mondo S.J."/>
            <person name="Navarro-Mendoza M.I."/>
            <person name="Perez-Arques C."/>
            <person name="Panchal S."/>
            <person name="Nicolas F.E."/>
            <person name="Ganguly P."/>
            <person name="Pangilinan J."/>
            <person name="Grigoriev I."/>
            <person name="Heitman J."/>
            <person name="Sanya K."/>
            <person name="Garre V."/>
        </authorList>
    </citation>
    <scope>NUCLEOTIDE SEQUENCE [LARGE SCALE GENOMIC DNA]</scope>
    <source>
        <strain evidence="7 8">MU402</strain>
    </source>
</reference>
<dbReference type="GO" id="GO:0008270">
    <property type="term" value="F:zinc ion binding"/>
    <property type="evidence" value="ECO:0007669"/>
    <property type="project" value="UniProtKB-KW"/>
</dbReference>
<dbReference type="InterPro" id="IPR001841">
    <property type="entry name" value="Znf_RING"/>
</dbReference>
<sequence>MKHICSICLDEVAESLLMLTNCGHVFDTECLMPWLNASVNCPICRENVYGWDRFNHNPQQPYQRVYLSATSSDDRSNVTVAQMQIKLSETLKELEALKTSYEELKQQIAQKDTLMEDLEKSNDMLRKQIMDLMFLPRLLNETLS</sequence>
<dbReference type="SMART" id="SM00184">
    <property type="entry name" value="RING"/>
    <property type="match status" value="1"/>
</dbReference>
<dbReference type="Pfam" id="PF13639">
    <property type="entry name" value="zf-RING_2"/>
    <property type="match status" value="1"/>
</dbReference>
<name>A0A8H4B900_MUCCL</name>
<evidence type="ECO:0000256" key="2">
    <source>
        <dbReference type="ARBA" id="ARBA00022771"/>
    </source>
</evidence>
<evidence type="ECO:0000313" key="8">
    <source>
        <dbReference type="Proteomes" id="UP000469890"/>
    </source>
</evidence>
<evidence type="ECO:0000256" key="1">
    <source>
        <dbReference type="ARBA" id="ARBA00022723"/>
    </source>
</evidence>
<keyword evidence="1" id="KW-0479">Metal-binding</keyword>
<keyword evidence="5" id="KW-0175">Coiled coil</keyword>
<dbReference type="SUPFAM" id="SSF57850">
    <property type="entry name" value="RING/U-box"/>
    <property type="match status" value="1"/>
</dbReference>
<organism evidence="7 8">
    <name type="scientific">Mucor circinelloides f. lusitanicus</name>
    <name type="common">Mucor racemosus var. lusitanicus</name>
    <dbReference type="NCBI Taxonomy" id="29924"/>
    <lineage>
        <taxon>Eukaryota</taxon>
        <taxon>Fungi</taxon>
        <taxon>Fungi incertae sedis</taxon>
        <taxon>Mucoromycota</taxon>
        <taxon>Mucoromycotina</taxon>
        <taxon>Mucoromycetes</taxon>
        <taxon>Mucorales</taxon>
        <taxon>Mucorineae</taxon>
        <taxon>Mucoraceae</taxon>
        <taxon>Mucor</taxon>
    </lineage>
</organism>
<dbReference type="PROSITE" id="PS50089">
    <property type="entry name" value="ZF_RING_2"/>
    <property type="match status" value="1"/>
</dbReference>
<feature type="coiled-coil region" evidence="5">
    <location>
        <begin position="80"/>
        <end position="128"/>
    </location>
</feature>
<evidence type="ECO:0000256" key="3">
    <source>
        <dbReference type="ARBA" id="ARBA00022833"/>
    </source>
</evidence>
<dbReference type="Proteomes" id="UP000469890">
    <property type="component" value="Unassembled WGS sequence"/>
</dbReference>
<dbReference type="AlphaFoldDB" id="A0A8H4B900"/>
<keyword evidence="3" id="KW-0862">Zinc</keyword>
<dbReference type="PANTHER" id="PTHR14155">
    <property type="entry name" value="RING FINGER DOMAIN-CONTAINING"/>
    <property type="match status" value="1"/>
</dbReference>
<evidence type="ECO:0000256" key="4">
    <source>
        <dbReference type="PROSITE-ProRule" id="PRU00175"/>
    </source>
</evidence>
<dbReference type="InterPro" id="IPR013083">
    <property type="entry name" value="Znf_RING/FYVE/PHD"/>
</dbReference>
<proteinExistence type="predicted"/>
<keyword evidence="2 4" id="KW-0863">Zinc-finger</keyword>
<evidence type="ECO:0000256" key="5">
    <source>
        <dbReference type="SAM" id="Coils"/>
    </source>
</evidence>
<dbReference type="InterPro" id="IPR053238">
    <property type="entry name" value="RING-H2_zinc_finger"/>
</dbReference>
<dbReference type="EMBL" id="JAAECE010000009">
    <property type="protein sequence ID" value="KAF1797338.1"/>
    <property type="molecule type" value="Genomic_DNA"/>
</dbReference>
<dbReference type="PANTHER" id="PTHR14155:SF627">
    <property type="entry name" value="OS06G0192800 PROTEIN"/>
    <property type="match status" value="1"/>
</dbReference>